<evidence type="ECO:0000313" key="1">
    <source>
        <dbReference type="EMBL" id="MBV6343412.1"/>
    </source>
</evidence>
<dbReference type="Proteomes" id="UP001196980">
    <property type="component" value="Unassembled WGS sequence"/>
</dbReference>
<keyword evidence="2" id="KW-1185">Reference proteome</keyword>
<dbReference type="EMBL" id="JABXWD010000580">
    <property type="protein sequence ID" value="MBV6343412.1"/>
    <property type="molecule type" value="Genomic_DNA"/>
</dbReference>
<evidence type="ECO:0000313" key="2">
    <source>
        <dbReference type="Proteomes" id="UP001196980"/>
    </source>
</evidence>
<organism evidence="1 2">
    <name type="scientific">Candidatus Magnetobacterium casense</name>
    <dbReference type="NCBI Taxonomy" id="1455061"/>
    <lineage>
        <taxon>Bacteria</taxon>
        <taxon>Pseudomonadati</taxon>
        <taxon>Nitrospirota</taxon>
        <taxon>Thermodesulfovibrionia</taxon>
        <taxon>Thermodesulfovibrionales</taxon>
        <taxon>Candidatus Magnetobacteriaceae</taxon>
        <taxon>Candidatus Magnetobacterium</taxon>
    </lineage>
</organism>
<proteinExistence type="predicted"/>
<gene>
    <name evidence="1" type="ORF">HWQ67_17710</name>
</gene>
<sequence>VKIETVDYDPFAEDGQQVVEGGQQGTTQPVADNQSNTGYNIELVDYDPFATTTHGEQPALAPKHEEAGLISKVRQIPADVWRKGAELAEEYLPESISPAVGGYARTASIGLRRTYGGQEPGAEDIQKFQEEAHQTFGDYADIPTSFVSGVTANYTPRVAPPDDSGRVRALLPEGAYMLGMIAATRAGGPMLTTKALPILPAIEAIARKLAPEALKRIASRVATEGTVMGAYEGISRPDEGETRLGNLVHGVSVGGAFGLGGGVIEKAGAAVFKPLARAIEKTESVRKLYPVVERLQAKAKAGERLSVDDVKTINEFYTNKLTDAEQAALDRLHLMQNRRP</sequence>
<reference evidence="1 2" key="1">
    <citation type="journal article" date="2020" name="J Geophys Res Biogeosci">
        <title>Magnetotaxis as an Adaptation to Enable Bacterial Shuttling of Microbial Sulfur and Sulfur Cycling Across Aquatic Oxic#Anoxic Interfaces.</title>
        <authorList>
            <person name="Li J."/>
            <person name="Liu P."/>
            <person name="Wang J."/>
            <person name="Roberts A.P."/>
            <person name="Pan Y."/>
        </authorList>
    </citation>
    <scope>NUCLEOTIDE SEQUENCE [LARGE SCALE GENOMIC DNA]</scope>
    <source>
        <strain evidence="1 2">MYR-1_YQ</strain>
    </source>
</reference>
<feature type="non-terminal residue" evidence="1">
    <location>
        <position position="1"/>
    </location>
</feature>
<name>A0ABS6S3I1_9BACT</name>
<protein>
    <submittedName>
        <fullName evidence="1">Uncharacterized protein</fullName>
    </submittedName>
</protein>
<comment type="caution">
    <text evidence="1">The sequence shown here is derived from an EMBL/GenBank/DDBJ whole genome shotgun (WGS) entry which is preliminary data.</text>
</comment>
<dbReference type="RefSeq" id="WP_218254029.1">
    <property type="nucleotide sequence ID" value="NZ_JABXWD010000580.1"/>
</dbReference>
<accession>A0ABS6S3I1</accession>